<dbReference type="CDD" id="cd01210">
    <property type="entry name" value="PTB_EPS8"/>
    <property type="match status" value="1"/>
</dbReference>
<dbReference type="SUPFAM" id="SSF49879">
    <property type="entry name" value="SMAD/FHA domain"/>
    <property type="match status" value="1"/>
</dbReference>
<dbReference type="GO" id="GO:0007266">
    <property type="term" value="P:Rho protein signal transduction"/>
    <property type="evidence" value="ECO:0007669"/>
    <property type="project" value="TreeGrafter"/>
</dbReference>
<dbReference type="GO" id="GO:1900029">
    <property type="term" value="P:positive regulation of ruffle assembly"/>
    <property type="evidence" value="ECO:0007669"/>
    <property type="project" value="TreeGrafter"/>
</dbReference>
<proteinExistence type="inferred from homology"/>
<dbReference type="GO" id="GO:0005737">
    <property type="term" value="C:cytoplasm"/>
    <property type="evidence" value="ECO:0007669"/>
    <property type="project" value="UniProtKB-SubCell"/>
</dbReference>
<dbReference type="InterPro" id="IPR011993">
    <property type="entry name" value="PH-like_dom_sf"/>
</dbReference>
<dbReference type="Gene3D" id="1.10.150.50">
    <property type="entry name" value="Transcription Factor, Ets-1"/>
    <property type="match status" value="1"/>
</dbReference>
<dbReference type="InterPro" id="IPR033928">
    <property type="entry name" value="EPS8_PTB"/>
</dbReference>
<dbReference type="InterPro" id="IPR036388">
    <property type="entry name" value="WH-like_DNA-bd_sf"/>
</dbReference>
<dbReference type="InterPro" id="IPR001452">
    <property type="entry name" value="SH3_domain"/>
</dbReference>
<dbReference type="OrthoDB" id="9856880at2759"/>
<dbReference type="InterPro" id="IPR039801">
    <property type="entry name" value="EPS8-like"/>
</dbReference>
<dbReference type="SUPFAM" id="SSF46785">
    <property type="entry name" value="Winged helix' DNA-binding domain"/>
    <property type="match status" value="1"/>
</dbReference>
<evidence type="ECO:0000256" key="1">
    <source>
        <dbReference type="ARBA" id="ARBA00004123"/>
    </source>
</evidence>
<dbReference type="GO" id="GO:0045944">
    <property type="term" value="P:positive regulation of transcription by RNA polymerase II"/>
    <property type="evidence" value="ECO:0007669"/>
    <property type="project" value="UniProtKB-ARBA"/>
</dbReference>
<dbReference type="FunFam" id="2.60.200.10:FF:000003">
    <property type="entry name" value="Interferon regulatory factor 5"/>
    <property type="match status" value="1"/>
</dbReference>
<dbReference type="InterPro" id="IPR019817">
    <property type="entry name" value="Interferon_reg_fac_CS"/>
</dbReference>
<feature type="region of interest" description="Disordered" evidence="12">
    <location>
        <begin position="674"/>
        <end position="744"/>
    </location>
</feature>
<evidence type="ECO:0000256" key="4">
    <source>
        <dbReference type="ARBA" id="ARBA00022443"/>
    </source>
</evidence>
<dbReference type="GO" id="GO:0031982">
    <property type="term" value="C:vesicle"/>
    <property type="evidence" value="ECO:0007669"/>
    <property type="project" value="TreeGrafter"/>
</dbReference>
<dbReference type="GO" id="GO:0035023">
    <property type="term" value="P:regulation of Rho protein signal transduction"/>
    <property type="evidence" value="ECO:0007669"/>
    <property type="project" value="TreeGrafter"/>
</dbReference>
<evidence type="ECO:0000313" key="15">
    <source>
        <dbReference type="EMBL" id="CAG5981312.1"/>
    </source>
</evidence>
<dbReference type="InterPro" id="IPR013625">
    <property type="entry name" value="PTB"/>
</dbReference>
<dbReference type="InterPro" id="IPR001346">
    <property type="entry name" value="Interferon_reg_fact_DNA-bd_dom"/>
</dbReference>
<dbReference type="GO" id="GO:0032587">
    <property type="term" value="C:ruffle membrane"/>
    <property type="evidence" value="ECO:0007669"/>
    <property type="project" value="TreeGrafter"/>
</dbReference>
<dbReference type="PROSITE" id="PS50002">
    <property type="entry name" value="SH3"/>
    <property type="match status" value="1"/>
</dbReference>
<dbReference type="InterPro" id="IPR008984">
    <property type="entry name" value="SMAD_FHA_dom_sf"/>
</dbReference>
<dbReference type="Gene3D" id="2.60.200.10">
    <property type="match status" value="1"/>
</dbReference>
<keyword evidence="5" id="KW-0963">Cytoplasm</keyword>
<dbReference type="PROSITE" id="PS51507">
    <property type="entry name" value="IRF_2"/>
    <property type="match status" value="1"/>
</dbReference>
<dbReference type="SUPFAM" id="SSF50044">
    <property type="entry name" value="SH3-domain"/>
    <property type="match status" value="1"/>
</dbReference>
<dbReference type="InterPro" id="IPR041418">
    <property type="entry name" value="SAM_3"/>
</dbReference>
<dbReference type="InterPro" id="IPR019471">
    <property type="entry name" value="Interferon_reg_factor-3"/>
</dbReference>
<dbReference type="PROSITE" id="PS00601">
    <property type="entry name" value="IRF_1"/>
    <property type="match status" value="1"/>
</dbReference>
<accession>A0A8S4BHR0</accession>
<evidence type="ECO:0000256" key="9">
    <source>
        <dbReference type="ARBA" id="ARBA00023163"/>
    </source>
</evidence>
<protein>
    <submittedName>
        <fullName evidence="15">(Atlantic silverside) hypothetical protein</fullName>
    </submittedName>
</protein>
<dbReference type="EMBL" id="CAJRST010033334">
    <property type="protein sequence ID" value="CAG5981312.1"/>
    <property type="molecule type" value="Genomic_DNA"/>
</dbReference>
<evidence type="ECO:0000259" key="14">
    <source>
        <dbReference type="PROSITE" id="PS51507"/>
    </source>
</evidence>
<evidence type="ECO:0000256" key="10">
    <source>
        <dbReference type="ARBA" id="ARBA00023242"/>
    </source>
</evidence>
<comment type="subcellular location">
    <subcellularLocation>
        <location evidence="2">Cytoplasm</location>
    </subcellularLocation>
    <subcellularLocation>
        <location evidence="1">Nucleus</location>
    </subcellularLocation>
</comment>
<dbReference type="Gene3D" id="2.30.29.30">
    <property type="entry name" value="Pleckstrin-homology domain (PH domain)/Phosphotyrosine-binding domain (PTB)"/>
    <property type="match status" value="1"/>
</dbReference>
<name>A0A8S4BHR0_9TELE</name>
<dbReference type="AlphaFoldDB" id="A0A8S4BHR0"/>
<comment type="similarity">
    <text evidence="3">Belongs to the EPS8 family.</text>
</comment>
<feature type="region of interest" description="Disordered" evidence="12">
    <location>
        <begin position="908"/>
        <end position="969"/>
    </location>
</feature>
<keyword evidence="4 11" id="KW-0728">SH3 domain</keyword>
<dbReference type="InterPro" id="IPR036028">
    <property type="entry name" value="SH3-like_dom_sf"/>
</dbReference>
<dbReference type="GO" id="GO:0003700">
    <property type="term" value="F:DNA-binding transcription factor activity"/>
    <property type="evidence" value="ECO:0007669"/>
    <property type="project" value="InterPro"/>
</dbReference>
<feature type="compositionally biased region" description="Polar residues" evidence="12">
    <location>
        <begin position="937"/>
        <end position="951"/>
    </location>
</feature>
<dbReference type="Pfam" id="PF08416">
    <property type="entry name" value="PTB"/>
    <property type="match status" value="1"/>
</dbReference>
<dbReference type="SUPFAM" id="SSF47769">
    <property type="entry name" value="SAM/Pointed domain"/>
    <property type="match status" value="1"/>
</dbReference>
<dbReference type="SMART" id="SM00326">
    <property type="entry name" value="SH3"/>
    <property type="match status" value="1"/>
</dbReference>
<dbReference type="CDD" id="cd00103">
    <property type="entry name" value="IRF"/>
    <property type="match status" value="1"/>
</dbReference>
<keyword evidence="9" id="KW-0804">Transcription</keyword>
<reference evidence="15" key="1">
    <citation type="submission" date="2021-05" db="EMBL/GenBank/DDBJ databases">
        <authorList>
            <person name="Tigano A."/>
        </authorList>
    </citation>
    <scope>NUCLEOTIDE SEQUENCE</scope>
</reference>
<evidence type="ECO:0000256" key="11">
    <source>
        <dbReference type="PROSITE-ProRule" id="PRU00192"/>
    </source>
</evidence>
<keyword evidence="6" id="KW-0832">Ubl conjugation</keyword>
<gene>
    <name evidence="15" type="ORF">MMEN_LOCUS16376</name>
</gene>
<dbReference type="SUPFAM" id="SSF50729">
    <property type="entry name" value="PH domain-like"/>
    <property type="match status" value="1"/>
</dbReference>
<dbReference type="CDD" id="cd09540">
    <property type="entry name" value="SAM_EPS8-like"/>
    <property type="match status" value="1"/>
</dbReference>
<evidence type="ECO:0000256" key="3">
    <source>
        <dbReference type="ARBA" id="ARBA00006197"/>
    </source>
</evidence>
<keyword evidence="7" id="KW-0805">Transcription regulation</keyword>
<feature type="compositionally biased region" description="Pro residues" evidence="12">
    <location>
        <begin position="733"/>
        <end position="742"/>
    </location>
</feature>
<dbReference type="PANTHER" id="PTHR12287:SF22">
    <property type="entry name" value="EPIDERMAL GROWTH FACTOR RECEPTOR KINASE SUBSTRATE 8-LIKE PROTEIN 3"/>
    <property type="match status" value="1"/>
</dbReference>
<dbReference type="InterPro" id="IPR013761">
    <property type="entry name" value="SAM/pointed_sf"/>
</dbReference>
<dbReference type="Gene3D" id="2.30.30.40">
    <property type="entry name" value="SH3 Domains"/>
    <property type="match status" value="1"/>
</dbReference>
<keyword evidence="10" id="KW-0539">Nucleus</keyword>
<dbReference type="Pfam" id="PF00605">
    <property type="entry name" value="IRF"/>
    <property type="match status" value="1"/>
</dbReference>
<dbReference type="InterPro" id="IPR017855">
    <property type="entry name" value="SMAD-like_dom_sf"/>
</dbReference>
<keyword evidence="8" id="KW-0238">DNA-binding</keyword>
<dbReference type="SMART" id="SM00348">
    <property type="entry name" value="IRF"/>
    <property type="match status" value="1"/>
</dbReference>
<feature type="domain" description="SH3" evidence="13">
    <location>
        <begin position="969"/>
        <end position="1028"/>
    </location>
</feature>
<dbReference type="SMART" id="SM01243">
    <property type="entry name" value="IRF-3"/>
    <property type="match status" value="1"/>
</dbReference>
<dbReference type="PANTHER" id="PTHR12287">
    <property type="entry name" value="EPIDERMAL GROWTH FACTOR RECEPTOR KINASE SUBSTRATE EPS8-RELATED PROTEIN"/>
    <property type="match status" value="1"/>
</dbReference>
<dbReference type="GO" id="GO:0000976">
    <property type="term" value="F:transcription cis-regulatory region binding"/>
    <property type="evidence" value="ECO:0007669"/>
    <property type="project" value="InterPro"/>
</dbReference>
<evidence type="ECO:0000313" key="16">
    <source>
        <dbReference type="Proteomes" id="UP000677803"/>
    </source>
</evidence>
<dbReference type="Pfam" id="PF10401">
    <property type="entry name" value="IRF-3"/>
    <property type="match status" value="1"/>
</dbReference>
<evidence type="ECO:0000256" key="7">
    <source>
        <dbReference type="ARBA" id="ARBA00023015"/>
    </source>
</evidence>
<evidence type="ECO:0000259" key="13">
    <source>
        <dbReference type="PROSITE" id="PS50002"/>
    </source>
</evidence>
<comment type="caution">
    <text evidence="15">The sequence shown here is derived from an EMBL/GenBank/DDBJ whole genome shotgun (WGS) entry which is preliminary data.</text>
</comment>
<dbReference type="GO" id="GO:0005634">
    <property type="term" value="C:nucleus"/>
    <property type="evidence" value="ECO:0007669"/>
    <property type="project" value="UniProtKB-SubCell"/>
</dbReference>
<dbReference type="Proteomes" id="UP000677803">
    <property type="component" value="Unassembled WGS sequence"/>
</dbReference>
<evidence type="ECO:0000256" key="6">
    <source>
        <dbReference type="ARBA" id="ARBA00022843"/>
    </source>
</evidence>
<dbReference type="PRINTS" id="PR00267">
    <property type="entry name" value="INTFRNREGFCT"/>
</dbReference>
<dbReference type="Pfam" id="PF22975">
    <property type="entry name" value="EPS8_2nd"/>
    <property type="match status" value="1"/>
</dbReference>
<feature type="compositionally biased region" description="Polar residues" evidence="12">
    <location>
        <begin position="130"/>
        <end position="140"/>
    </location>
</feature>
<dbReference type="Pfam" id="PF18016">
    <property type="entry name" value="SAM_3"/>
    <property type="match status" value="1"/>
</dbReference>
<dbReference type="InterPro" id="IPR036390">
    <property type="entry name" value="WH_DNA-bd_sf"/>
</dbReference>
<feature type="domain" description="IRF tryptophan pentad repeat" evidence="14">
    <location>
        <begin position="18"/>
        <end position="126"/>
    </location>
</feature>
<dbReference type="InterPro" id="IPR055093">
    <property type="entry name" value="EPS8_2nd"/>
</dbReference>
<dbReference type="Gene3D" id="1.10.10.10">
    <property type="entry name" value="Winged helix-like DNA-binding domain superfamily/Winged helix DNA-binding domain"/>
    <property type="match status" value="1"/>
</dbReference>
<feature type="region of interest" description="Disordered" evidence="12">
    <location>
        <begin position="130"/>
        <end position="202"/>
    </location>
</feature>
<evidence type="ECO:0000256" key="12">
    <source>
        <dbReference type="SAM" id="MobiDB-lite"/>
    </source>
</evidence>
<evidence type="ECO:0000256" key="8">
    <source>
        <dbReference type="ARBA" id="ARBA00023125"/>
    </source>
</evidence>
<evidence type="ECO:0000256" key="2">
    <source>
        <dbReference type="ARBA" id="ARBA00004496"/>
    </source>
</evidence>
<evidence type="ECO:0000256" key="5">
    <source>
        <dbReference type="ARBA" id="ARBA00022490"/>
    </source>
</evidence>
<organism evidence="15 16">
    <name type="scientific">Menidia menidia</name>
    <name type="common">Atlantic silverside</name>
    <dbReference type="NCBI Taxonomy" id="238744"/>
    <lineage>
        <taxon>Eukaryota</taxon>
        <taxon>Metazoa</taxon>
        <taxon>Chordata</taxon>
        <taxon>Craniata</taxon>
        <taxon>Vertebrata</taxon>
        <taxon>Euteleostomi</taxon>
        <taxon>Actinopterygii</taxon>
        <taxon>Neopterygii</taxon>
        <taxon>Teleostei</taxon>
        <taxon>Neoteleostei</taxon>
        <taxon>Acanthomorphata</taxon>
        <taxon>Ovalentaria</taxon>
        <taxon>Atherinomorphae</taxon>
        <taxon>Atheriniformes</taxon>
        <taxon>Atherinopsidae</taxon>
        <taxon>Menidiinae</taxon>
        <taxon>Menidia</taxon>
    </lineage>
</organism>
<dbReference type="FunFam" id="1.10.10.10:FF:000093">
    <property type="entry name" value="Putative interferon regulatory factor 6"/>
    <property type="match status" value="1"/>
</dbReference>
<feature type="compositionally biased region" description="Polar residues" evidence="12">
    <location>
        <begin position="681"/>
        <end position="696"/>
    </location>
</feature>
<keyword evidence="16" id="KW-1185">Reference proteome</keyword>
<sequence length="1108" mass="125145">MENPDLQDFVRMSVTPRRVRLKPWLVAQVDSGRYPGLVWIDREAMRFKIPWKHATRHTPQHEDEDTIFKAWAVETGKFQEGVDEPDPAKWKAQLRCALNKSREFKLIYDGTKEVPMNPLKIYDVCDIPQPYSNQASSDAGSRTPDNDDGDDFPHTPDSPPPYPSNGTSPSPLIMWSPMGSESSMHPSSCPPSNEVWPKEEPADVEMQPTPLVDMPVAPMPEPLLQPTSLPDALFASPEMWISSLPMTDLEVQFLYRGKEMCPTVTVSNPQGCRLFYGDLGPMVNQEELFGPVNLEQLRFPTTEHITNDKQRVFTNRLLDVMDRGLILEVSGHDIYAIRLCQCKVYWSGPCAPNPEAANLIERQRKVKLFCLESFLSDVIAHQRGQRPNPPQFEISLCFGEEWPDGRPRERKLIMVQVIPVVARMINEMFSGDSTRSFDSGSVRLQISVPDIKDNIVTHLKQLYCLLHTNQGQDGWALPPGSGLNIQRVCQNKMSRGGSPFGFDSSTYAGSVQSTGYSTMDEASSEISNLSRPSAKSIYLQRRQYATSVNKMIDKFQYRVEHLFTCDLDGRELTGISDCVERLQLLDQMGRVWAQSMLLEVDGANLLLTDIETKEELESLPLSDIQELRAVLDAEVYNSLLTVSVQPRRKNLTTVYLFQCDDIRADYVQRDLSRALSHRRSGPSNGRVTGGTPNNMAPRSIASDYGYPEDDFPDPELRLLQDEEEEYLFSSSQPPTPLSPPGPYTEFNRNVDLLNHILDDVEIFMGKIEAVVSKKAKKKKKNKKGKVLGGMPAAEEFTECLHKIKSGFNILGDLKGKLQNPSDSELVHSLFSALAFVVSHCPEGLPPTIVAPLLTPQCVRFLSEVASTEEDQLWQSLGDAWNIPSTQWPEDDEDIPTYTLQFYDGWQPPEVSEAPLDSQPESRQESPRRTPILEYSHQRTQPTQSLSTNGQAYSKWKPAPPPQMQRPRQEKMRDVCVKYDFISRNQIELTIRKGEVVELLDKSKQWWKVRNNRGEEGYVPNNVLEAEDQTPDEHIEVNPVLTRKSRPPEVKAWLEDKGFSQITVRCLGGLSGSMLLGMTREELKIVCPEEGGRVFFQLQAVKSTLALAS</sequence>
<dbReference type="GO" id="GO:0003779">
    <property type="term" value="F:actin binding"/>
    <property type="evidence" value="ECO:0007669"/>
    <property type="project" value="TreeGrafter"/>
</dbReference>
<dbReference type="Pfam" id="PF00018">
    <property type="entry name" value="SH3_1"/>
    <property type="match status" value="1"/>
</dbReference>